<dbReference type="GO" id="GO:0008270">
    <property type="term" value="F:zinc ion binding"/>
    <property type="evidence" value="ECO:0007669"/>
    <property type="project" value="InterPro"/>
</dbReference>
<dbReference type="Pfam" id="PF04082">
    <property type="entry name" value="Fungal_trans"/>
    <property type="match status" value="1"/>
</dbReference>
<dbReference type="PANTHER" id="PTHR47338">
    <property type="entry name" value="ZN(II)2CYS6 TRANSCRIPTION FACTOR (EUROFUNG)-RELATED"/>
    <property type="match status" value="1"/>
</dbReference>
<dbReference type="EMBL" id="KN847339">
    <property type="protein sequence ID" value="KIW39675.1"/>
    <property type="molecule type" value="Genomic_DNA"/>
</dbReference>
<dbReference type="GO" id="GO:0003677">
    <property type="term" value="F:DNA binding"/>
    <property type="evidence" value="ECO:0007669"/>
    <property type="project" value="InterPro"/>
</dbReference>
<keyword evidence="9" id="KW-1185">Reference proteome</keyword>
<keyword evidence="4" id="KW-0804">Transcription</keyword>
<keyword evidence="3" id="KW-0805">Transcription regulation</keyword>
<feature type="compositionally biased region" description="Polar residues" evidence="6">
    <location>
        <begin position="528"/>
        <end position="541"/>
    </location>
</feature>
<keyword evidence="2" id="KW-0479">Metal-binding</keyword>
<feature type="domain" description="Xylanolytic transcriptional activator regulatory" evidence="7">
    <location>
        <begin position="6"/>
        <end position="148"/>
    </location>
</feature>
<dbReference type="InterPro" id="IPR050815">
    <property type="entry name" value="TF_fung"/>
</dbReference>
<dbReference type="STRING" id="215243.A0A0D2DB37"/>
<dbReference type="PANTHER" id="PTHR47338:SF5">
    <property type="entry name" value="ZN(II)2CYS6 TRANSCRIPTION FACTOR (EUROFUNG)"/>
    <property type="match status" value="1"/>
</dbReference>
<dbReference type="GO" id="GO:0006351">
    <property type="term" value="P:DNA-templated transcription"/>
    <property type="evidence" value="ECO:0007669"/>
    <property type="project" value="InterPro"/>
</dbReference>
<dbReference type="OrthoDB" id="2309723at2759"/>
<feature type="region of interest" description="Disordered" evidence="6">
    <location>
        <begin position="514"/>
        <end position="541"/>
    </location>
</feature>
<dbReference type="GO" id="GO:0005634">
    <property type="term" value="C:nucleus"/>
    <property type="evidence" value="ECO:0007669"/>
    <property type="project" value="UniProtKB-SubCell"/>
</dbReference>
<keyword evidence="5" id="KW-0539">Nucleus</keyword>
<evidence type="ECO:0000256" key="3">
    <source>
        <dbReference type="ARBA" id="ARBA00023015"/>
    </source>
</evidence>
<dbReference type="HOGENOM" id="CLU_024802_0_0_1"/>
<evidence type="ECO:0000256" key="5">
    <source>
        <dbReference type="ARBA" id="ARBA00023242"/>
    </source>
</evidence>
<dbReference type="Proteomes" id="UP000053342">
    <property type="component" value="Unassembled WGS sequence"/>
</dbReference>
<dbReference type="GeneID" id="27360341"/>
<gene>
    <name evidence="8" type="ORF">PV06_08267</name>
</gene>
<comment type="subcellular location">
    <subcellularLocation>
        <location evidence="1">Nucleus</location>
    </subcellularLocation>
</comment>
<evidence type="ECO:0000313" key="9">
    <source>
        <dbReference type="Proteomes" id="UP000053342"/>
    </source>
</evidence>
<dbReference type="GO" id="GO:0000981">
    <property type="term" value="F:DNA-binding transcription factor activity, RNA polymerase II-specific"/>
    <property type="evidence" value="ECO:0007669"/>
    <property type="project" value="InterPro"/>
</dbReference>
<reference evidence="8 9" key="1">
    <citation type="submission" date="2015-01" db="EMBL/GenBank/DDBJ databases">
        <title>The Genome Sequence of Exophiala oligosperma CBS72588.</title>
        <authorList>
            <consortium name="The Broad Institute Genomics Platform"/>
            <person name="Cuomo C."/>
            <person name="de Hoog S."/>
            <person name="Gorbushina A."/>
            <person name="Stielow B."/>
            <person name="Teixiera M."/>
            <person name="Abouelleil A."/>
            <person name="Chapman S.B."/>
            <person name="Priest M."/>
            <person name="Young S.K."/>
            <person name="Wortman J."/>
            <person name="Nusbaum C."/>
            <person name="Birren B."/>
        </authorList>
    </citation>
    <scope>NUCLEOTIDE SEQUENCE [LARGE SCALE GENOMIC DNA]</scope>
    <source>
        <strain evidence="8 9">CBS 72588</strain>
    </source>
</reference>
<evidence type="ECO:0000256" key="2">
    <source>
        <dbReference type="ARBA" id="ARBA00022723"/>
    </source>
</evidence>
<evidence type="ECO:0000256" key="6">
    <source>
        <dbReference type="SAM" id="MobiDB-lite"/>
    </source>
</evidence>
<evidence type="ECO:0000256" key="4">
    <source>
        <dbReference type="ARBA" id="ARBA00023163"/>
    </source>
</evidence>
<dbReference type="AlphaFoldDB" id="A0A0D2DB37"/>
<name>A0A0D2DB37_9EURO</name>
<dbReference type="InterPro" id="IPR007219">
    <property type="entry name" value="XnlR_reg_dom"/>
</dbReference>
<proteinExistence type="predicted"/>
<dbReference type="RefSeq" id="XP_016259891.1">
    <property type="nucleotide sequence ID" value="XM_016409583.1"/>
</dbReference>
<evidence type="ECO:0000313" key="8">
    <source>
        <dbReference type="EMBL" id="KIW39675.1"/>
    </source>
</evidence>
<sequence>MYTLVDVYFENAYNASLLLQKDRFLESLAQGTVEAHLILSVCAYAANFYRTDNGEAPLRDHGFMIEWAKRAGSLVFQDAESLCEDNIVTFCVLATFWYAQGSWRLSYLHKANACNLLHITGFSLAGRHTQNPVESEIRRRRFWACYIMQCALMEDPAFMEQITDVSELPLPSPDAELEAGEACIRPVTIDNGRPGTSIYAELIRAFKLCIGARFTEIYALDDALTEWWTTMQPAFRLTPTAITNADGNTDIAAHKLPLLLLMNTVYHQSICALHASVVPLFSWTPSDDNWASARQASAQKTYEHARSVSDMIAATLTAHPDLIMTHSFIAYAAYSGCAVQIPFTWSSNPVIRRPATTNVSNNMKMIQRMAPCWKFAALVQKQLGCLYHIHERLKVDLEDEPKNIDVRKLLGFKINSADARISILGFTDILRSKDHGYANTGEENNSLGLQDNTAQPEPMAQVDTSTTSATALDNVGSMAPNSHIDMVATTAGRHQDIPSASLLFQTTEPLDFASDQYGHDQQAPMPNPNAQSQASGELSQYEVEQQSKMYDVWPPFFHPTMLDVLPDGEMLSVPQVDVSSIDFDYLDSENWFMPTAS</sequence>
<accession>A0A0D2DB37</accession>
<organism evidence="8 9">
    <name type="scientific">Exophiala oligosperma</name>
    <dbReference type="NCBI Taxonomy" id="215243"/>
    <lineage>
        <taxon>Eukaryota</taxon>
        <taxon>Fungi</taxon>
        <taxon>Dikarya</taxon>
        <taxon>Ascomycota</taxon>
        <taxon>Pezizomycotina</taxon>
        <taxon>Eurotiomycetes</taxon>
        <taxon>Chaetothyriomycetidae</taxon>
        <taxon>Chaetothyriales</taxon>
        <taxon>Herpotrichiellaceae</taxon>
        <taxon>Exophiala</taxon>
    </lineage>
</organism>
<evidence type="ECO:0000256" key="1">
    <source>
        <dbReference type="ARBA" id="ARBA00004123"/>
    </source>
</evidence>
<evidence type="ECO:0000259" key="7">
    <source>
        <dbReference type="Pfam" id="PF04082"/>
    </source>
</evidence>
<dbReference type="CDD" id="cd12148">
    <property type="entry name" value="fungal_TF_MHR"/>
    <property type="match status" value="1"/>
</dbReference>
<dbReference type="VEuPathDB" id="FungiDB:PV06_08267"/>
<protein>
    <recommendedName>
        <fullName evidence="7">Xylanolytic transcriptional activator regulatory domain-containing protein</fullName>
    </recommendedName>
</protein>